<accession>A0AC61U0L3</accession>
<reference evidence="1" key="1">
    <citation type="submission" date="2021-11" db="EMBL/GenBank/DDBJ databases">
        <title>Study of the species diversity of bacterial strains isolated from a unique natural object - Shulgan-Tash cave (Bashkiria).</title>
        <authorList>
            <person name="Sazanova A.L."/>
            <person name="Chirak E.R."/>
            <person name="Safronova V.I."/>
        </authorList>
    </citation>
    <scope>NUCLEOTIDE SEQUENCE</scope>
    <source>
        <strain evidence="1">P1</strain>
    </source>
</reference>
<evidence type="ECO:0000313" key="1">
    <source>
        <dbReference type="EMBL" id="UUZ43560.1"/>
    </source>
</evidence>
<dbReference type="Proteomes" id="UP001059663">
    <property type="component" value="Chromosome"/>
</dbReference>
<sequence>MGFGLVTPLVGAVLSTVAMERYVGEGHPANFVPVVLVTATAALLGPLLMLLVGAFSRSRESLRLLATACLAGALTRVVVVLLEVSALIAKTVWLSAAIDGSNY</sequence>
<protein>
    <submittedName>
        <fullName evidence="1">Uncharacterized protein</fullName>
    </submittedName>
</protein>
<organism evidence="1 2">
    <name type="scientific">Janibacter limosus</name>
    <dbReference type="NCBI Taxonomy" id="53458"/>
    <lineage>
        <taxon>Bacteria</taxon>
        <taxon>Bacillati</taxon>
        <taxon>Actinomycetota</taxon>
        <taxon>Actinomycetes</taxon>
        <taxon>Micrococcales</taxon>
        <taxon>Intrasporangiaceae</taxon>
        <taxon>Janibacter</taxon>
    </lineage>
</organism>
<gene>
    <name evidence="1" type="ORF">LP422_11155</name>
</gene>
<evidence type="ECO:0000313" key="2">
    <source>
        <dbReference type="Proteomes" id="UP001059663"/>
    </source>
</evidence>
<dbReference type="EMBL" id="CP087977">
    <property type="protein sequence ID" value="UUZ43560.1"/>
    <property type="molecule type" value="Genomic_DNA"/>
</dbReference>
<proteinExistence type="predicted"/>
<name>A0AC61U0L3_9MICO</name>